<organism evidence="2 3">
    <name type="scientific">Naja naja</name>
    <name type="common">Indian cobra</name>
    <dbReference type="NCBI Taxonomy" id="35670"/>
    <lineage>
        <taxon>Eukaryota</taxon>
        <taxon>Metazoa</taxon>
        <taxon>Chordata</taxon>
        <taxon>Craniata</taxon>
        <taxon>Vertebrata</taxon>
        <taxon>Euteleostomi</taxon>
        <taxon>Lepidosauria</taxon>
        <taxon>Squamata</taxon>
        <taxon>Bifurcata</taxon>
        <taxon>Unidentata</taxon>
        <taxon>Episquamata</taxon>
        <taxon>Toxicofera</taxon>
        <taxon>Serpentes</taxon>
        <taxon>Colubroidea</taxon>
        <taxon>Elapidae</taxon>
        <taxon>Elapinae</taxon>
        <taxon>Naja</taxon>
    </lineage>
</organism>
<dbReference type="OrthoDB" id="1925837at2759"/>
<feature type="compositionally biased region" description="Low complexity" evidence="1">
    <location>
        <begin position="88"/>
        <end position="109"/>
    </location>
</feature>
<feature type="region of interest" description="Disordered" evidence="1">
    <location>
        <begin position="70"/>
        <end position="114"/>
    </location>
</feature>
<evidence type="ECO:0000256" key="1">
    <source>
        <dbReference type="SAM" id="MobiDB-lite"/>
    </source>
</evidence>
<evidence type="ECO:0000313" key="2">
    <source>
        <dbReference type="Ensembl" id="ENSNNAP00000000474.1"/>
    </source>
</evidence>
<accession>A0A8C6VBC3</accession>
<reference evidence="2" key="1">
    <citation type="submission" date="2025-08" db="UniProtKB">
        <authorList>
            <consortium name="Ensembl"/>
        </authorList>
    </citation>
    <scope>IDENTIFICATION</scope>
</reference>
<sequence length="170" mass="18242">NLQATPRLPLPTFPSLTTHLSTPSPLEPLLLSLPNPLLPTTPPTHLSTPSPLWAPLLYYLPSLPLHSRRPVLTAPSRPSPLTPPSPRGPQRSLRASLSDSSSVRTSPSRTGPFTLRMMERLAPPPLGPGAARPLTCVHCPCEPVRPSTLVTRASLMGCTRLVSMTAPLQL</sequence>
<dbReference type="Ensembl" id="ENSNNAT00000000503.1">
    <property type="protein sequence ID" value="ENSNNAP00000000474.1"/>
    <property type="gene ID" value="ENSNNAG00000000339.1"/>
</dbReference>
<keyword evidence="3" id="KW-1185">Reference proteome</keyword>
<dbReference type="AlphaFoldDB" id="A0A8C6VBC3"/>
<name>A0A8C6VBC3_NAJNA</name>
<evidence type="ECO:0000313" key="3">
    <source>
        <dbReference type="Proteomes" id="UP000694559"/>
    </source>
</evidence>
<protein>
    <submittedName>
        <fullName evidence="2">Uncharacterized protein</fullName>
    </submittedName>
</protein>
<proteinExistence type="predicted"/>
<reference evidence="2" key="2">
    <citation type="submission" date="2025-09" db="UniProtKB">
        <authorList>
            <consortium name="Ensembl"/>
        </authorList>
    </citation>
    <scope>IDENTIFICATION</scope>
</reference>
<feature type="region of interest" description="Disordered" evidence="1">
    <location>
        <begin position="1"/>
        <end position="20"/>
    </location>
</feature>
<dbReference type="Proteomes" id="UP000694559">
    <property type="component" value="Unplaced"/>
</dbReference>
<feature type="compositionally biased region" description="Pro residues" evidence="1">
    <location>
        <begin position="77"/>
        <end position="87"/>
    </location>
</feature>
<dbReference type="GeneTree" id="ENSGT00960000190059"/>